<dbReference type="AlphaFoldDB" id="A0A915ELF7"/>
<accession>A0A915ELF7</accession>
<dbReference type="PROSITE" id="PS50118">
    <property type="entry name" value="HMG_BOX_2"/>
    <property type="match status" value="2"/>
</dbReference>
<dbReference type="InterPro" id="IPR036910">
    <property type="entry name" value="HMG_box_dom_sf"/>
</dbReference>
<protein>
    <submittedName>
        <fullName evidence="5">HMG box domain-containing protein</fullName>
    </submittedName>
</protein>
<evidence type="ECO:0000256" key="1">
    <source>
        <dbReference type="ARBA" id="ARBA00023125"/>
    </source>
</evidence>
<dbReference type="Gene3D" id="1.10.30.10">
    <property type="entry name" value="High mobility group box domain"/>
    <property type="match status" value="2"/>
</dbReference>
<organism evidence="4 5">
    <name type="scientific">Ditylenchus dipsaci</name>
    <dbReference type="NCBI Taxonomy" id="166011"/>
    <lineage>
        <taxon>Eukaryota</taxon>
        <taxon>Metazoa</taxon>
        <taxon>Ecdysozoa</taxon>
        <taxon>Nematoda</taxon>
        <taxon>Chromadorea</taxon>
        <taxon>Rhabditida</taxon>
        <taxon>Tylenchina</taxon>
        <taxon>Tylenchomorpha</taxon>
        <taxon>Sphaerularioidea</taxon>
        <taxon>Anguinidae</taxon>
        <taxon>Anguininae</taxon>
        <taxon>Ditylenchus</taxon>
    </lineage>
</organism>
<dbReference type="GO" id="GO:0005634">
    <property type="term" value="C:nucleus"/>
    <property type="evidence" value="ECO:0007669"/>
    <property type="project" value="UniProtKB-UniRule"/>
</dbReference>
<dbReference type="PANTHER" id="PTHR48112">
    <property type="entry name" value="HIGH MOBILITY GROUP PROTEIN DSP1"/>
    <property type="match status" value="1"/>
</dbReference>
<sequence>MPKKAEQTHKGRIYKPKKPIFIHYHEYYSVVRRAHPSWTPTQLWRHISRKWSNLKDKSMYQQLAREDRDRYHREMLATGKSKGRFLKYPRAFNFYQQERYQQMKQDQPDKSMAEITAMINKEWRATQDKSKWEKLEAQEKEKWTAARKEMEKMQNI</sequence>
<feature type="DNA-binding region" description="HMG box" evidence="2">
    <location>
        <begin position="13"/>
        <end position="79"/>
    </location>
</feature>
<feature type="domain" description="HMG box" evidence="3">
    <location>
        <begin position="85"/>
        <end position="151"/>
    </location>
</feature>
<dbReference type="WBParaSite" id="jg7981">
    <property type="protein sequence ID" value="jg7981"/>
    <property type="gene ID" value="jg7981"/>
</dbReference>
<reference evidence="5" key="1">
    <citation type="submission" date="2022-11" db="UniProtKB">
        <authorList>
            <consortium name="WormBaseParasite"/>
        </authorList>
    </citation>
    <scope>IDENTIFICATION</scope>
</reference>
<dbReference type="InterPro" id="IPR050342">
    <property type="entry name" value="HMGB"/>
</dbReference>
<dbReference type="SMART" id="SM00398">
    <property type="entry name" value="HMG"/>
    <property type="match status" value="2"/>
</dbReference>
<evidence type="ECO:0000313" key="5">
    <source>
        <dbReference type="WBParaSite" id="jg7981"/>
    </source>
</evidence>
<dbReference type="InterPro" id="IPR009071">
    <property type="entry name" value="HMG_box_dom"/>
</dbReference>
<dbReference type="Pfam" id="PF00505">
    <property type="entry name" value="HMG_box"/>
    <property type="match status" value="2"/>
</dbReference>
<keyword evidence="1 2" id="KW-0238">DNA-binding</keyword>
<evidence type="ECO:0000259" key="3">
    <source>
        <dbReference type="PROSITE" id="PS50118"/>
    </source>
</evidence>
<proteinExistence type="predicted"/>
<feature type="DNA-binding region" description="HMG box" evidence="2">
    <location>
        <begin position="85"/>
        <end position="151"/>
    </location>
</feature>
<keyword evidence="4" id="KW-1185">Reference proteome</keyword>
<dbReference type="Proteomes" id="UP000887574">
    <property type="component" value="Unplaced"/>
</dbReference>
<evidence type="ECO:0000313" key="4">
    <source>
        <dbReference type="Proteomes" id="UP000887574"/>
    </source>
</evidence>
<keyword evidence="2" id="KW-0539">Nucleus</keyword>
<dbReference type="CDD" id="cd00084">
    <property type="entry name" value="HMG-box_SF"/>
    <property type="match status" value="1"/>
</dbReference>
<feature type="domain" description="HMG box" evidence="3">
    <location>
        <begin position="13"/>
        <end position="79"/>
    </location>
</feature>
<name>A0A915ELF7_9BILA</name>
<evidence type="ECO:0000256" key="2">
    <source>
        <dbReference type="PROSITE-ProRule" id="PRU00267"/>
    </source>
</evidence>
<dbReference type="GO" id="GO:0003677">
    <property type="term" value="F:DNA binding"/>
    <property type="evidence" value="ECO:0007669"/>
    <property type="project" value="UniProtKB-UniRule"/>
</dbReference>
<dbReference type="SUPFAM" id="SSF47095">
    <property type="entry name" value="HMG-box"/>
    <property type="match status" value="2"/>
</dbReference>